<evidence type="ECO:0000313" key="1">
    <source>
        <dbReference type="EMBL" id="AMP99254.1"/>
    </source>
</evidence>
<evidence type="ECO:0000313" key="2">
    <source>
        <dbReference type="Proteomes" id="UP000071561"/>
    </source>
</evidence>
<reference evidence="1 2" key="1">
    <citation type="submission" date="2016-03" db="EMBL/GenBank/DDBJ databases">
        <title>Complete genome sequence of Pedobacter cryoconitis PAMC 27485.</title>
        <authorList>
            <person name="Lee J."/>
            <person name="Kim O.-S."/>
        </authorList>
    </citation>
    <scope>NUCLEOTIDE SEQUENCE [LARGE SCALE GENOMIC DNA]</scope>
    <source>
        <strain evidence="1 2">PAMC 27485</strain>
    </source>
</reference>
<dbReference type="AlphaFoldDB" id="A0A127VD79"/>
<name>A0A127VD79_9SPHI</name>
<dbReference type="Proteomes" id="UP000071561">
    <property type="component" value="Chromosome"/>
</dbReference>
<proteinExistence type="predicted"/>
<dbReference type="EMBL" id="CP014504">
    <property type="protein sequence ID" value="AMP99254.1"/>
    <property type="molecule type" value="Genomic_DNA"/>
</dbReference>
<protein>
    <submittedName>
        <fullName evidence="1">Uncharacterized protein</fullName>
    </submittedName>
</protein>
<dbReference type="PATRIC" id="fig|188932.3.peg.2469"/>
<accession>A0A127VD79</accession>
<gene>
    <name evidence="1" type="ORF">AY601_2360</name>
</gene>
<organism evidence="1 2">
    <name type="scientific">Pedobacter cryoconitis</name>
    <dbReference type="NCBI Taxonomy" id="188932"/>
    <lineage>
        <taxon>Bacteria</taxon>
        <taxon>Pseudomonadati</taxon>
        <taxon>Bacteroidota</taxon>
        <taxon>Sphingobacteriia</taxon>
        <taxon>Sphingobacteriales</taxon>
        <taxon>Sphingobacteriaceae</taxon>
        <taxon>Pedobacter</taxon>
    </lineage>
</organism>
<dbReference type="RefSeq" id="WP_068400993.1">
    <property type="nucleotide sequence ID" value="NZ_CP014504.1"/>
</dbReference>
<dbReference type="OrthoDB" id="748427at2"/>
<dbReference type="KEGG" id="pcm:AY601_2360"/>
<keyword evidence="2" id="KW-1185">Reference proteome</keyword>
<sequence>MNKNTGSKTVKWDIDLPEKVFHIKGTVTVSNQLSVPVKTIRRLWVNHLEVFPETATALRPFYDCSFEWGELGQNASYTAALSICVAVFNSERLAENLFICFKEEFVENFPDGNFELVLEVTRFLNKHNDRLHPNLYSRFCFSAITNSREILLYKDPETGLITTDLAENYAMHREYMPNVTLRKLNERKQRLLFKLFAKDNYIISGYEFPEVMRRVEDMMARFYWRSVEKIITRKIADRYED</sequence>